<name>A0ABX1FG93_9PSEU</name>
<evidence type="ECO:0000256" key="5">
    <source>
        <dbReference type="ARBA" id="ARBA00022729"/>
    </source>
</evidence>
<sequence>MRRPGPLLRRRTERAQPVTVLLRSDYCHTAPVVLISRRRLLYGAAAIGLLGGCGDPERQSGVTTPQQLHADISVWDASSVPSVQVSSSVTVTYGHGIDGLPEFPGDAVQPQDLGGKLFLQICGDDADAVRDAAARLRPDGRLRWREQGFCNSDRTNVLGFKDGIVVPKTPDEFEQEVWLPDGSTIAVVRRMKLDVAGFASLPLSDQERVFGRRKHGAVPLSGGDEVDLSAKTPDGEYVIPADAHVRRAHPMTAGAGLMLRRSYNYAEGLLFISYQCELKTFVNTMYRMADGDALLRYATTTSSAAFRVPPLD</sequence>
<keyword evidence="11" id="KW-1185">Reference proteome</keyword>
<evidence type="ECO:0000256" key="6">
    <source>
        <dbReference type="ARBA" id="ARBA00023002"/>
    </source>
</evidence>
<comment type="similarity">
    <text evidence="8">Belongs to the DyP-type peroxidase family.</text>
</comment>
<dbReference type="PANTHER" id="PTHR30521">
    <property type="entry name" value="DEFERROCHELATASE/PEROXIDASE"/>
    <property type="match status" value="1"/>
</dbReference>
<dbReference type="InterPro" id="IPR048328">
    <property type="entry name" value="Dyp_perox_C"/>
</dbReference>
<dbReference type="NCBIfam" id="TIGR01413">
    <property type="entry name" value="Dyp_perox_fam"/>
    <property type="match status" value="1"/>
</dbReference>
<gene>
    <name evidence="10" type="ORF">FXN61_13365</name>
</gene>
<reference evidence="10 11" key="1">
    <citation type="submission" date="2019-08" db="EMBL/GenBank/DDBJ databases">
        <title>Lentzea from Indian Himalayas.</title>
        <authorList>
            <person name="Mandal S."/>
            <person name="Mallick Gupta A."/>
            <person name="Maiti P.K."/>
            <person name="Sarkar J."/>
            <person name="Mandal S."/>
        </authorList>
    </citation>
    <scope>NUCLEOTIDE SEQUENCE [LARGE SCALE GENOMIC DNA]</scope>
    <source>
        <strain evidence="10 11">PSKA42</strain>
    </source>
</reference>
<dbReference type="EMBL" id="VSRL01000038">
    <property type="protein sequence ID" value="NKE57769.1"/>
    <property type="molecule type" value="Genomic_DNA"/>
</dbReference>
<comment type="caution">
    <text evidence="10">The sequence shown here is derived from an EMBL/GenBank/DDBJ whole genome shotgun (WGS) entry which is preliminary data.</text>
</comment>
<evidence type="ECO:0000256" key="3">
    <source>
        <dbReference type="ARBA" id="ARBA00022617"/>
    </source>
</evidence>
<evidence type="ECO:0000256" key="4">
    <source>
        <dbReference type="ARBA" id="ARBA00022723"/>
    </source>
</evidence>
<dbReference type="Proteomes" id="UP001515943">
    <property type="component" value="Unassembled WGS sequence"/>
</dbReference>
<protein>
    <submittedName>
        <fullName evidence="10">Dyp-type peroxidase</fullName>
    </submittedName>
</protein>
<keyword evidence="5" id="KW-0732">Signal</keyword>
<dbReference type="PROSITE" id="PS51404">
    <property type="entry name" value="DYP_PEROXIDASE"/>
    <property type="match status" value="1"/>
</dbReference>
<dbReference type="Pfam" id="PF20628">
    <property type="entry name" value="Dyp_perox_C"/>
    <property type="match status" value="1"/>
</dbReference>
<feature type="domain" description="Dyp-type peroxidase C-terminal" evidence="9">
    <location>
        <begin position="155"/>
        <end position="311"/>
    </location>
</feature>
<keyword evidence="4" id="KW-0479">Metal-binding</keyword>
<keyword evidence="7" id="KW-0408">Iron</keyword>
<dbReference type="InterPro" id="IPR011008">
    <property type="entry name" value="Dimeric_a/b-barrel"/>
</dbReference>
<keyword evidence="3" id="KW-0349">Heme</keyword>
<keyword evidence="6" id="KW-0560">Oxidoreductase</keyword>
<dbReference type="PANTHER" id="PTHR30521:SF4">
    <property type="entry name" value="DEFERROCHELATASE"/>
    <property type="match status" value="1"/>
</dbReference>
<evidence type="ECO:0000256" key="2">
    <source>
        <dbReference type="ARBA" id="ARBA00022559"/>
    </source>
</evidence>
<dbReference type="InterPro" id="IPR006314">
    <property type="entry name" value="Dyp_peroxidase"/>
</dbReference>
<keyword evidence="2 10" id="KW-0575">Peroxidase</keyword>
<dbReference type="SUPFAM" id="SSF54909">
    <property type="entry name" value="Dimeric alpha+beta barrel"/>
    <property type="match status" value="1"/>
</dbReference>
<evidence type="ECO:0000256" key="1">
    <source>
        <dbReference type="ARBA" id="ARBA00001970"/>
    </source>
</evidence>
<evidence type="ECO:0000313" key="10">
    <source>
        <dbReference type="EMBL" id="NKE57769.1"/>
    </source>
</evidence>
<organism evidence="10 11">
    <name type="scientific">Lentzea indica</name>
    <dbReference type="NCBI Taxonomy" id="2604800"/>
    <lineage>
        <taxon>Bacteria</taxon>
        <taxon>Bacillati</taxon>
        <taxon>Actinomycetota</taxon>
        <taxon>Actinomycetes</taxon>
        <taxon>Pseudonocardiales</taxon>
        <taxon>Pseudonocardiaceae</taxon>
        <taxon>Lentzea</taxon>
    </lineage>
</organism>
<accession>A0ABX1FG93</accession>
<evidence type="ECO:0000259" key="9">
    <source>
        <dbReference type="Pfam" id="PF20628"/>
    </source>
</evidence>
<evidence type="ECO:0000256" key="8">
    <source>
        <dbReference type="ARBA" id="ARBA00025737"/>
    </source>
</evidence>
<evidence type="ECO:0000313" key="11">
    <source>
        <dbReference type="Proteomes" id="UP001515943"/>
    </source>
</evidence>
<dbReference type="GO" id="GO:0004601">
    <property type="term" value="F:peroxidase activity"/>
    <property type="evidence" value="ECO:0007669"/>
    <property type="project" value="UniProtKB-KW"/>
</dbReference>
<comment type="cofactor">
    <cofactor evidence="1">
        <name>heme b</name>
        <dbReference type="ChEBI" id="CHEBI:60344"/>
    </cofactor>
</comment>
<evidence type="ECO:0000256" key="7">
    <source>
        <dbReference type="ARBA" id="ARBA00023004"/>
    </source>
</evidence>
<proteinExistence type="inferred from homology"/>